<keyword evidence="1" id="KW-0732">Signal</keyword>
<dbReference type="AlphaFoldDB" id="A0A1S2N963"/>
<proteinExistence type="predicted"/>
<dbReference type="RefSeq" id="WP_071363208.1">
    <property type="nucleotide sequence ID" value="NZ_JRYB01000001.1"/>
</dbReference>
<comment type="caution">
    <text evidence="2">The sequence shown here is derived from an EMBL/GenBank/DDBJ whole genome shotgun (WGS) entry which is preliminary data.</text>
</comment>
<feature type="chain" id="PRO_5010229771" evidence="1">
    <location>
        <begin position="23"/>
        <end position="68"/>
    </location>
</feature>
<organism evidence="2 3">
    <name type="scientific">Massilia timonae</name>
    <dbReference type="NCBI Taxonomy" id="47229"/>
    <lineage>
        <taxon>Bacteria</taxon>
        <taxon>Pseudomonadati</taxon>
        <taxon>Pseudomonadota</taxon>
        <taxon>Betaproteobacteria</taxon>
        <taxon>Burkholderiales</taxon>
        <taxon>Oxalobacteraceae</taxon>
        <taxon>Telluria group</taxon>
        <taxon>Massilia</taxon>
    </lineage>
</organism>
<feature type="signal peptide" evidence="1">
    <location>
        <begin position="1"/>
        <end position="22"/>
    </location>
</feature>
<reference evidence="2 3" key="1">
    <citation type="submission" date="2014-10" db="EMBL/GenBank/DDBJ databases">
        <authorList>
            <person name="Seo M.-J."/>
            <person name="Seok Y.J."/>
            <person name="Cha I.-T."/>
        </authorList>
    </citation>
    <scope>NUCLEOTIDE SEQUENCE [LARGE SCALE GENOMIC DNA]</scope>
    <source>
        <strain evidence="2 3">NEU</strain>
    </source>
</reference>
<evidence type="ECO:0000256" key="1">
    <source>
        <dbReference type="SAM" id="SignalP"/>
    </source>
</evidence>
<evidence type="ECO:0000313" key="2">
    <source>
        <dbReference type="EMBL" id="OIJ41549.1"/>
    </source>
</evidence>
<dbReference type="EMBL" id="JRYB01000001">
    <property type="protein sequence ID" value="OIJ41549.1"/>
    <property type="molecule type" value="Genomic_DNA"/>
</dbReference>
<accession>A0A1S2N963</accession>
<name>A0A1S2N963_9BURK</name>
<gene>
    <name evidence="2" type="ORF">LO55_4591</name>
</gene>
<sequence length="68" mass="7445">MQILRPAALGLALVPILSSALAGPAPYYQWRSKLTGELACSQTPLGEGWEKSNGPYRDMRCEKLIVVK</sequence>
<protein>
    <submittedName>
        <fullName evidence="2">Uncharacterized protein</fullName>
    </submittedName>
</protein>
<evidence type="ECO:0000313" key="3">
    <source>
        <dbReference type="Proteomes" id="UP000180246"/>
    </source>
</evidence>
<dbReference type="Proteomes" id="UP000180246">
    <property type="component" value="Unassembled WGS sequence"/>
</dbReference>